<feature type="region of interest" description="Disordered" evidence="1">
    <location>
        <begin position="479"/>
        <end position="540"/>
    </location>
</feature>
<feature type="transmembrane region" description="Helical" evidence="2">
    <location>
        <begin position="107"/>
        <end position="131"/>
    </location>
</feature>
<keyword evidence="2" id="KW-0812">Transmembrane</keyword>
<feature type="transmembrane region" description="Helical" evidence="2">
    <location>
        <begin position="294"/>
        <end position="313"/>
    </location>
</feature>
<dbReference type="AlphaFoldDB" id="A0A8H3FNF9"/>
<reference evidence="3" key="1">
    <citation type="submission" date="2021-03" db="EMBL/GenBank/DDBJ databases">
        <authorList>
            <person name="Tagirdzhanova G."/>
        </authorList>
    </citation>
    <scope>NUCLEOTIDE SEQUENCE</scope>
</reference>
<dbReference type="Proteomes" id="UP000664521">
    <property type="component" value="Unassembled WGS sequence"/>
</dbReference>
<feature type="compositionally biased region" description="Acidic residues" evidence="1">
    <location>
        <begin position="480"/>
        <end position="489"/>
    </location>
</feature>
<evidence type="ECO:0000313" key="4">
    <source>
        <dbReference type="Proteomes" id="UP000664521"/>
    </source>
</evidence>
<feature type="transmembrane region" description="Helical" evidence="2">
    <location>
        <begin position="201"/>
        <end position="220"/>
    </location>
</feature>
<evidence type="ECO:0000313" key="3">
    <source>
        <dbReference type="EMBL" id="CAF9927015.1"/>
    </source>
</evidence>
<comment type="caution">
    <text evidence="3">The sequence shown here is derived from an EMBL/GenBank/DDBJ whole genome shotgun (WGS) entry which is preliminary data.</text>
</comment>
<sequence>MALPLITDLIVSGDLSDTSESTADLYGIGGNRTLALQVNNTLSGCFRAFCQQSIPCKRYGFQEIFGNHSTLVAQGTHICTGVEQTVLGDIAGIGIYASYWLQSGIALVAWILLLIFKTLIFYFLLFVLIWYHGYAQASKIASSVQKKARERALPRLTAALVEFQKAQCYFMIAVQIAAVATVPEGRSKPASLQQLYNNWEAVRAISISGILPITFTLLCLQYAGKSSWYLNLLSTITFCVSATSLFETEAFSPKLNDMTTLQGQKSDLSECGNHDPTVYCLSRYFDYTDLGSDSGVVIFAYSLLILILLYIPLLKTRISRSFQRFKMRLRQLEAFGIVVPLLDTTKAVFGRVFKKVYTRSLIDRVIWRPDAPRWVIKLKELSDAGSLKVRNDWQAIAVQIFYLTAWAFYFFYFSIFIKNLKLFLDNDMINFDWSFGQIVGITVWAEPLVEYAYLEIRGMKAANYRFLFPWAVASVKDGTSIDDEPEPEPDQYALTPMDRDRSLDERDRSTVRSYNSFEGDESSEAREGQFHADSMAQRLL</sequence>
<organism evidence="3 4">
    <name type="scientific">Heterodermia speciosa</name>
    <dbReference type="NCBI Taxonomy" id="116794"/>
    <lineage>
        <taxon>Eukaryota</taxon>
        <taxon>Fungi</taxon>
        <taxon>Dikarya</taxon>
        <taxon>Ascomycota</taxon>
        <taxon>Pezizomycotina</taxon>
        <taxon>Lecanoromycetes</taxon>
        <taxon>OSLEUM clade</taxon>
        <taxon>Lecanoromycetidae</taxon>
        <taxon>Caliciales</taxon>
        <taxon>Physciaceae</taxon>
        <taxon>Heterodermia</taxon>
    </lineage>
</organism>
<keyword evidence="2" id="KW-1133">Transmembrane helix</keyword>
<keyword evidence="4" id="KW-1185">Reference proteome</keyword>
<proteinExistence type="predicted"/>
<keyword evidence="2" id="KW-0472">Membrane</keyword>
<gene>
    <name evidence="3" type="ORF">HETSPECPRED_006484</name>
</gene>
<name>A0A8H3FNF9_9LECA</name>
<feature type="transmembrane region" description="Helical" evidence="2">
    <location>
        <begin position="396"/>
        <end position="417"/>
    </location>
</feature>
<evidence type="ECO:0000256" key="2">
    <source>
        <dbReference type="SAM" id="Phobius"/>
    </source>
</evidence>
<dbReference type="OrthoDB" id="4582561at2759"/>
<protein>
    <submittedName>
        <fullName evidence="3">Uncharacterized protein</fullName>
    </submittedName>
</protein>
<evidence type="ECO:0000256" key="1">
    <source>
        <dbReference type="SAM" id="MobiDB-lite"/>
    </source>
</evidence>
<feature type="compositionally biased region" description="Basic and acidic residues" evidence="1">
    <location>
        <begin position="497"/>
        <end position="510"/>
    </location>
</feature>
<dbReference type="EMBL" id="CAJPDS010000043">
    <property type="protein sequence ID" value="CAF9927015.1"/>
    <property type="molecule type" value="Genomic_DNA"/>
</dbReference>
<accession>A0A8H3FNF9</accession>